<dbReference type="AlphaFoldDB" id="A0A918QRB2"/>
<gene>
    <name evidence="2" type="ORF">GCM10010387_64490</name>
</gene>
<dbReference type="Proteomes" id="UP000630936">
    <property type="component" value="Unassembled WGS sequence"/>
</dbReference>
<feature type="region of interest" description="Disordered" evidence="1">
    <location>
        <begin position="1"/>
        <end position="21"/>
    </location>
</feature>
<dbReference type="RefSeq" id="WP_190126844.1">
    <property type="nucleotide sequence ID" value="NZ_BMWG01000033.1"/>
</dbReference>
<dbReference type="InterPro" id="IPR054817">
    <property type="entry name" value="Glycosyl_F510_1955-like"/>
</dbReference>
<comment type="caution">
    <text evidence="2">The sequence shown here is derived from an EMBL/GenBank/DDBJ whole genome shotgun (WGS) entry which is preliminary data.</text>
</comment>
<dbReference type="EMBL" id="BMWG01000033">
    <property type="protein sequence ID" value="GGZ62045.1"/>
    <property type="molecule type" value="Genomic_DNA"/>
</dbReference>
<evidence type="ECO:0000313" key="2">
    <source>
        <dbReference type="EMBL" id="GGZ62045.1"/>
    </source>
</evidence>
<organism evidence="2 3">
    <name type="scientific">Streptomyces inusitatus</name>
    <dbReference type="NCBI Taxonomy" id="68221"/>
    <lineage>
        <taxon>Bacteria</taxon>
        <taxon>Bacillati</taxon>
        <taxon>Actinomycetota</taxon>
        <taxon>Actinomycetes</taxon>
        <taxon>Kitasatosporales</taxon>
        <taxon>Streptomycetaceae</taxon>
        <taxon>Streptomyces</taxon>
    </lineage>
</organism>
<proteinExistence type="predicted"/>
<evidence type="ECO:0000256" key="1">
    <source>
        <dbReference type="SAM" id="MobiDB-lite"/>
    </source>
</evidence>
<evidence type="ECO:0008006" key="4">
    <source>
        <dbReference type="Google" id="ProtNLM"/>
    </source>
</evidence>
<reference evidence="2" key="2">
    <citation type="submission" date="2020-09" db="EMBL/GenBank/DDBJ databases">
        <authorList>
            <person name="Sun Q."/>
            <person name="Ohkuma M."/>
        </authorList>
    </citation>
    <scope>NUCLEOTIDE SEQUENCE</scope>
    <source>
        <strain evidence="2">JCM 4988</strain>
    </source>
</reference>
<keyword evidence="3" id="KW-1185">Reference proteome</keyword>
<dbReference type="SUPFAM" id="SSF110296">
    <property type="entry name" value="Oligoxyloglucan reducing end-specific cellobiohydrolase"/>
    <property type="match status" value="1"/>
</dbReference>
<name>A0A918QRB2_9ACTN</name>
<dbReference type="InterPro" id="IPR015943">
    <property type="entry name" value="WD40/YVTN_repeat-like_dom_sf"/>
</dbReference>
<accession>A0A918QRB2</accession>
<protein>
    <recommendedName>
        <fullName evidence="4">Exo-alpha-sialidase</fullName>
    </recommendedName>
</protein>
<reference evidence="2" key="1">
    <citation type="journal article" date="2014" name="Int. J. Syst. Evol. Microbiol.">
        <title>Complete genome sequence of Corynebacterium casei LMG S-19264T (=DSM 44701T), isolated from a smear-ripened cheese.</title>
        <authorList>
            <consortium name="US DOE Joint Genome Institute (JGI-PGF)"/>
            <person name="Walter F."/>
            <person name="Albersmeier A."/>
            <person name="Kalinowski J."/>
            <person name="Ruckert C."/>
        </authorList>
    </citation>
    <scope>NUCLEOTIDE SEQUENCE</scope>
    <source>
        <strain evidence="2">JCM 4988</strain>
    </source>
</reference>
<dbReference type="NCBIfam" id="NF045728">
    <property type="entry name" value="glycosyl_F510_1955"/>
    <property type="match status" value="1"/>
</dbReference>
<sequence>MTSHDSFPTGPRAPRRRTAARRTALAAAVAAAGLLLTACGGDSEGEDTGQGSGATTISHIHGVGIGPSDGKLYVATHEGVYTPDAEGRPRLVGDRKDDFMGFTVAGEGRFLASGHPAPGRDAPSNLGLIESTDSGATWKDRSLVGEVDFHSLEYAHDTIYGYDSTNGLLRVSRDGERWEKRAELTALDIAVSPDDPDTVLATTESGLITSTDGGKSFGSGEKPLMAFVSWAKTDALYGVDPKGGLSRSADSGATWKKAGTVPGGAPQALTALDARHLVVATQDGVYESKDAGETFAKRLDVSSGGGH</sequence>
<evidence type="ECO:0000313" key="3">
    <source>
        <dbReference type="Proteomes" id="UP000630936"/>
    </source>
</evidence>
<dbReference type="Gene3D" id="2.130.10.10">
    <property type="entry name" value="YVTN repeat-like/Quinoprotein amine dehydrogenase"/>
    <property type="match status" value="2"/>
</dbReference>